<evidence type="ECO:0000313" key="6">
    <source>
        <dbReference type="EMBL" id="KAJ2676211.1"/>
    </source>
</evidence>
<comment type="caution">
    <text evidence="6">The sequence shown here is derived from an EMBL/GenBank/DDBJ whole genome shotgun (WGS) entry which is preliminary data.</text>
</comment>
<evidence type="ECO:0008006" key="8">
    <source>
        <dbReference type="Google" id="ProtNLM"/>
    </source>
</evidence>
<dbReference type="Pfam" id="PF00312">
    <property type="entry name" value="Ribosomal_S15"/>
    <property type="match status" value="1"/>
</dbReference>
<dbReference type="OrthoDB" id="441444at2759"/>
<dbReference type="PANTHER" id="PTHR23321:SF26">
    <property type="entry name" value="SMALL RIBOSOMAL SUBUNIT PROTEIN US15M"/>
    <property type="match status" value="1"/>
</dbReference>
<dbReference type="InterPro" id="IPR000589">
    <property type="entry name" value="Ribosomal_uS15"/>
</dbReference>
<feature type="coiled-coil region" evidence="5">
    <location>
        <begin position="35"/>
        <end position="62"/>
    </location>
</feature>
<accession>A0A9W8G1M5</accession>
<proteinExistence type="inferred from homology"/>
<evidence type="ECO:0000313" key="7">
    <source>
        <dbReference type="Proteomes" id="UP001151518"/>
    </source>
</evidence>
<comment type="similarity">
    <text evidence="1 4">Belongs to the universal ribosomal protein uS15 family.</text>
</comment>
<evidence type="ECO:0000256" key="4">
    <source>
        <dbReference type="RuleBase" id="RU003919"/>
    </source>
</evidence>
<evidence type="ECO:0000256" key="1">
    <source>
        <dbReference type="ARBA" id="ARBA00008434"/>
    </source>
</evidence>
<dbReference type="Proteomes" id="UP001151518">
    <property type="component" value="Unassembled WGS sequence"/>
</dbReference>
<dbReference type="GO" id="GO:0006412">
    <property type="term" value="P:translation"/>
    <property type="evidence" value="ECO:0007669"/>
    <property type="project" value="InterPro"/>
</dbReference>
<organism evidence="6 7">
    <name type="scientific">Coemansia spiralis</name>
    <dbReference type="NCBI Taxonomy" id="417178"/>
    <lineage>
        <taxon>Eukaryota</taxon>
        <taxon>Fungi</taxon>
        <taxon>Fungi incertae sedis</taxon>
        <taxon>Zoopagomycota</taxon>
        <taxon>Kickxellomycotina</taxon>
        <taxon>Kickxellomycetes</taxon>
        <taxon>Kickxellales</taxon>
        <taxon>Kickxellaceae</taxon>
        <taxon>Coemansia</taxon>
    </lineage>
</organism>
<keyword evidence="5" id="KW-0175">Coiled coil</keyword>
<dbReference type="GO" id="GO:0003735">
    <property type="term" value="F:structural constituent of ribosome"/>
    <property type="evidence" value="ECO:0007669"/>
    <property type="project" value="InterPro"/>
</dbReference>
<keyword evidence="2 4" id="KW-0689">Ribosomal protein</keyword>
<dbReference type="GO" id="GO:0005737">
    <property type="term" value="C:cytoplasm"/>
    <property type="evidence" value="ECO:0007669"/>
    <property type="project" value="UniProtKB-ARBA"/>
</dbReference>
<dbReference type="EMBL" id="JANBTW010000042">
    <property type="protein sequence ID" value="KAJ2676211.1"/>
    <property type="molecule type" value="Genomic_DNA"/>
</dbReference>
<evidence type="ECO:0000256" key="3">
    <source>
        <dbReference type="ARBA" id="ARBA00023274"/>
    </source>
</evidence>
<dbReference type="GO" id="GO:1990904">
    <property type="term" value="C:ribonucleoprotein complex"/>
    <property type="evidence" value="ECO:0007669"/>
    <property type="project" value="UniProtKB-KW"/>
</dbReference>
<dbReference type="Gene3D" id="1.10.287.10">
    <property type="entry name" value="S15/NS1, RNA-binding"/>
    <property type="match status" value="1"/>
</dbReference>
<dbReference type="CDD" id="cd00353">
    <property type="entry name" value="Ribosomal_S15p_S13e"/>
    <property type="match status" value="1"/>
</dbReference>
<dbReference type="PANTHER" id="PTHR23321">
    <property type="entry name" value="RIBOSOMAL PROTEIN S15, BACTERIAL AND ORGANELLAR"/>
    <property type="match status" value="1"/>
</dbReference>
<dbReference type="InterPro" id="IPR009068">
    <property type="entry name" value="uS15_NS1_RNA-bd_sf"/>
</dbReference>
<dbReference type="HAMAP" id="MF_01343_B">
    <property type="entry name" value="Ribosomal_uS15_B"/>
    <property type="match status" value="1"/>
</dbReference>
<dbReference type="NCBIfam" id="TIGR00952">
    <property type="entry name" value="S15_bact"/>
    <property type="match status" value="1"/>
</dbReference>
<sequence>MLRSIQTRMHLLQGAAVRTVHTTPASSGRRRNNRKAELEAQRVAEAEAKERAKEQLKKLKATEFLNSLVQPKRLFDSTQISQQDAAISSSLAFQSSADANSGAKNFDAGLKRQADSGNYAYQIKADEVELITNVAPKVGSGVDSGLSNSILPETVNKNGPIQADIVRRVAALDNANAKAITMFNIGRALEKFGRSDADSGSAEVQAAVWTVRINSLEEHLRQNHKDHQNRRSYTKLLHKRAKMLKYLRRESLERYYLCLKQLGLTKEMVEGEILIPRRVEYE</sequence>
<dbReference type="InterPro" id="IPR005290">
    <property type="entry name" value="Ribosomal_uS15_bac-type"/>
</dbReference>
<evidence type="ECO:0000256" key="2">
    <source>
        <dbReference type="ARBA" id="ARBA00022980"/>
    </source>
</evidence>
<gene>
    <name evidence="6" type="ORF">GGI25_003717</name>
</gene>
<dbReference type="GO" id="GO:0005840">
    <property type="term" value="C:ribosome"/>
    <property type="evidence" value="ECO:0007669"/>
    <property type="project" value="UniProtKB-KW"/>
</dbReference>
<dbReference type="SUPFAM" id="SSF47060">
    <property type="entry name" value="S15/NS1 RNA-binding domain"/>
    <property type="match status" value="1"/>
</dbReference>
<evidence type="ECO:0000256" key="5">
    <source>
        <dbReference type="SAM" id="Coils"/>
    </source>
</evidence>
<keyword evidence="3 4" id="KW-0687">Ribonucleoprotein</keyword>
<dbReference type="SMART" id="SM01387">
    <property type="entry name" value="Ribosomal_S15"/>
    <property type="match status" value="1"/>
</dbReference>
<name>A0A9W8G1M5_9FUNG</name>
<dbReference type="AlphaFoldDB" id="A0A9W8G1M5"/>
<protein>
    <recommendedName>
        <fullName evidence="8">30S ribosomal protein S15</fullName>
    </recommendedName>
</protein>
<reference evidence="6" key="1">
    <citation type="submission" date="2022-07" db="EMBL/GenBank/DDBJ databases">
        <title>Phylogenomic reconstructions and comparative analyses of Kickxellomycotina fungi.</title>
        <authorList>
            <person name="Reynolds N.K."/>
            <person name="Stajich J.E."/>
            <person name="Barry K."/>
            <person name="Grigoriev I.V."/>
            <person name="Crous P."/>
            <person name="Smith M.E."/>
        </authorList>
    </citation>
    <scope>NUCLEOTIDE SEQUENCE</scope>
    <source>
        <strain evidence="6">NRRL 3115</strain>
    </source>
</reference>